<accession>A0A0K1EFU1</accession>
<protein>
    <submittedName>
        <fullName evidence="1">Uncharacterized protein</fullName>
    </submittedName>
</protein>
<dbReference type="Gene3D" id="1.25.40.10">
    <property type="entry name" value="Tetratricopeptide repeat domain"/>
    <property type="match status" value="1"/>
</dbReference>
<evidence type="ECO:0000313" key="2">
    <source>
        <dbReference type="Proteomes" id="UP000067626"/>
    </source>
</evidence>
<dbReference type="AlphaFoldDB" id="A0A0K1EFU1"/>
<dbReference type="EMBL" id="CP012159">
    <property type="protein sequence ID" value="AKT39736.1"/>
    <property type="molecule type" value="Genomic_DNA"/>
</dbReference>
<dbReference type="KEGG" id="ccro:CMC5_038850"/>
<gene>
    <name evidence="1" type="ORF">CMC5_038850</name>
</gene>
<reference evidence="1 2" key="1">
    <citation type="submission" date="2015-07" db="EMBL/GenBank/DDBJ databases">
        <title>Genome analysis of myxobacterium Chondromyces crocatus Cm c5 reveals a high potential for natural compound synthesis and the genetic basis for the loss of fruiting body formation.</title>
        <authorList>
            <person name="Zaburannyi N."/>
            <person name="Bunk B."/>
            <person name="Maier J."/>
            <person name="Overmann J."/>
            <person name="Mueller R."/>
        </authorList>
    </citation>
    <scope>NUCLEOTIDE SEQUENCE [LARGE SCALE GENOMIC DNA]</scope>
    <source>
        <strain evidence="1 2">Cm c5</strain>
    </source>
</reference>
<name>A0A0K1EFU1_CHOCO</name>
<dbReference type="InterPro" id="IPR011990">
    <property type="entry name" value="TPR-like_helical_dom_sf"/>
</dbReference>
<evidence type="ECO:0000313" key="1">
    <source>
        <dbReference type="EMBL" id="AKT39736.1"/>
    </source>
</evidence>
<dbReference type="RefSeq" id="WP_050431776.1">
    <property type="nucleotide sequence ID" value="NZ_CP012159.1"/>
</dbReference>
<organism evidence="1 2">
    <name type="scientific">Chondromyces crocatus</name>
    <dbReference type="NCBI Taxonomy" id="52"/>
    <lineage>
        <taxon>Bacteria</taxon>
        <taxon>Pseudomonadati</taxon>
        <taxon>Myxococcota</taxon>
        <taxon>Polyangia</taxon>
        <taxon>Polyangiales</taxon>
        <taxon>Polyangiaceae</taxon>
        <taxon>Chondromyces</taxon>
    </lineage>
</organism>
<dbReference type="Proteomes" id="UP000067626">
    <property type="component" value="Chromosome"/>
</dbReference>
<keyword evidence="2" id="KW-1185">Reference proteome</keyword>
<dbReference type="PROSITE" id="PS51257">
    <property type="entry name" value="PROKAR_LIPOPROTEIN"/>
    <property type="match status" value="1"/>
</dbReference>
<dbReference type="OrthoDB" id="5525518at2"/>
<sequence>MRRARSLASVALLVVSLAGCGKKHSDAPAGTTAAVSCTPCEGASPVVDPTLLAFLSKARAAHHRADLALEARDQDGAIRALEALGAGHAPPGRPSEVAEVMADTHARLADLRSGKGDFDAAERELEAGLALAVETTHFRGHLIEVRGLVEERRSRALAARGELEAAERARKAAVAAYEAAIAIQDQVIADALESASEKPR</sequence>
<proteinExistence type="predicted"/>
<dbReference type="STRING" id="52.CMC5_038850"/>